<keyword evidence="4" id="KW-0206">Cytoskeleton</keyword>
<keyword evidence="14" id="KW-1185">Reference proteome</keyword>
<keyword evidence="3" id="KW-0175">Coiled coil</keyword>
<evidence type="ECO:0000313" key="14">
    <source>
        <dbReference type="Proteomes" id="UP000694557"/>
    </source>
</evidence>
<evidence type="ECO:0000256" key="9">
    <source>
        <dbReference type="ARBA" id="ARBA00081109"/>
    </source>
</evidence>
<dbReference type="FunFam" id="3.10.20.90:FF:000454">
    <property type="entry name" value="UBX domain protein 11"/>
    <property type="match status" value="1"/>
</dbReference>
<evidence type="ECO:0000256" key="5">
    <source>
        <dbReference type="ARBA" id="ARBA00059434"/>
    </source>
</evidence>
<dbReference type="InterPro" id="IPR001012">
    <property type="entry name" value="UBX_dom"/>
</dbReference>
<dbReference type="PROSITE" id="PS50033">
    <property type="entry name" value="UBX"/>
    <property type="match status" value="1"/>
</dbReference>
<keyword evidence="2" id="KW-0963">Cytoplasm</keyword>
<feature type="compositionally biased region" description="Polar residues" evidence="10">
    <location>
        <begin position="122"/>
        <end position="134"/>
    </location>
</feature>
<proteinExistence type="predicted"/>
<organism evidence="13 14">
    <name type="scientific">Oncorhynchus kisutch</name>
    <name type="common">Coho salmon</name>
    <name type="synonym">Salmo kisutch</name>
    <dbReference type="NCBI Taxonomy" id="8019"/>
    <lineage>
        <taxon>Eukaryota</taxon>
        <taxon>Metazoa</taxon>
        <taxon>Chordata</taxon>
        <taxon>Craniata</taxon>
        <taxon>Vertebrata</taxon>
        <taxon>Euteleostomi</taxon>
        <taxon>Actinopterygii</taxon>
        <taxon>Neopterygii</taxon>
        <taxon>Teleostei</taxon>
        <taxon>Protacanthopterygii</taxon>
        <taxon>Salmoniformes</taxon>
        <taxon>Salmonidae</taxon>
        <taxon>Salmoninae</taxon>
        <taxon>Oncorhynchus</taxon>
    </lineage>
</organism>
<dbReference type="Ensembl" id="ENSOKIT00005009775.1">
    <property type="protein sequence ID" value="ENSOKIP00005009223.1"/>
    <property type="gene ID" value="ENSOKIG00005004046.1"/>
</dbReference>
<evidence type="ECO:0000256" key="7">
    <source>
        <dbReference type="ARBA" id="ARBA00073759"/>
    </source>
</evidence>
<evidence type="ECO:0000256" key="4">
    <source>
        <dbReference type="ARBA" id="ARBA00023212"/>
    </source>
</evidence>
<dbReference type="SUPFAM" id="SSF102848">
    <property type="entry name" value="NSFL1 (p97 ATPase) cofactor p47, SEP domain"/>
    <property type="match status" value="1"/>
</dbReference>
<dbReference type="GO" id="GO:0005856">
    <property type="term" value="C:cytoskeleton"/>
    <property type="evidence" value="ECO:0007669"/>
    <property type="project" value="UniProtKB-SubCell"/>
</dbReference>
<dbReference type="SUPFAM" id="SSF54236">
    <property type="entry name" value="Ubiquitin-like"/>
    <property type="match status" value="1"/>
</dbReference>
<reference evidence="13" key="1">
    <citation type="submission" date="2025-08" db="UniProtKB">
        <authorList>
            <consortium name="Ensembl"/>
        </authorList>
    </citation>
    <scope>IDENTIFICATION</scope>
</reference>
<dbReference type="Gene3D" id="3.30.420.210">
    <property type="entry name" value="SEP domain"/>
    <property type="match status" value="1"/>
</dbReference>
<evidence type="ECO:0000256" key="3">
    <source>
        <dbReference type="ARBA" id="ARBA00023054"/>
    </source>
</evidence>
<dbReference type="GO" id="GO:0043130">
    <property type="term" value="F:ubiquitin binding"/>
    <property type="evidence" value="ECO:0007669"/>
    <property type="project" value="TreeGrafter"/>
</dbReference>
<dbReference type="KEGG" id="oki:109902188"/>
<evidence type="ECO:0000256" key="10">
    <source>
        <dbReference type="SAM" id="MobiDB-lite"/>
    </source>
</evidence>
<feature type="domain" description="SEP" evidence="12">
    <location>
        <begin position="309"/>
        <end position="373"/>
    </location>
</feature>
<dbReference type="Proteomes" id="UP000694557">
    <property type="component" value="Unassembled WGS sequence"/>
</dbReference>
<dbReference type="Pfam" id="PF08059">
    <property type="entry name" value="SEP"/>
    <property type="match status" value="1"/>
</dbReference>
<feature type="domain" description="UBX" evidence="11">
    <location>
        <begin position="482"/>
        <end position="559"/>
    </location>
</feature>
<gene>
    <name evidence="13" type="primary">ubxn11</name>
</gene>
<comment type="subcellular location">
    <subcellularLocation>
        <location evidence="1">Cytoplasm</location>
        <location evidence="1">Cytoskeleton</location>
    </subcellularLocation>
</comment>
<evidence type="ECO:0000259" key="11">
    <source>
        <dbReference type="PROSITE" id="PS50033"/>
    </source>
</evidence>
<dbReference type="Gene3D" id="3.10.20.90">
    <property type="entry name" value="Phosphatidylinositol 3-kinase Catalytic Subunit, Chain A, domain 1"/>
    <property type="match status" value="1"/>
</dbReference>
<dbReference type="GeneTree" id="ENSGT00520000055567"/>
<dbReference type="CTD" id="91544"/>
<dbReference type="SMART" id="SM00166">
    <property type="entry name" value="UBX"/>
    <property type="match status" value="1"/>
</dbReference>
<sequence>MKCHDPRYQWQRTPNNPLDVKEEQAQYSNLQNLESFTWFVESQNYLYTSLLAICASNRPQVFYERKEMSSPLSMLRKNRRVPLPGPMNQQGRRVPFKENPFSEYGATLLNDVSALNHPAPQAQATDSACPSKSNGKQRKSNSCCAPPSDLELMSSMVQRLTLLETKVKTQALDIDHKEKIITALGEKMKLLQKSTEKNSDRSREDDLIKTCHRLQGQVSEMERFLNDYGMIWVGSGEERDTASQQEVEEAEQTQSSERGVRQPETSVARRNFQINFDLVLQNIQQLNILAGEGESYVRVTSRGAQLAQQHLIPLRLYSNGIFMFNGPFRSYQEASTQQCMQDLMDGYFPSELQDRFADGVPFQVHDRREEEFQERRPWAEFPGKGQAVVGCTEGEKSDSLEHAYCTVSQIPGRKLTMDQFLNRLPKVVVKAGRVIDIRDSVKASLQGSSDASNSHAVTVIDTPELQAMKERLELHETDPHNLVRDVTTLRVKSEDGEHTYIMKMRFSETIGHLRQYLDKHRWTDATAYDIISAFPQRWYSEDSQTLLSCGLTPNAALLLRTRPGPRQ</sequence>
<reference evidence="13" key="2">
    <citation type="submission" date="2025-09" db="UniProtKB">
        <authorList>
            <consortium name="Ensembl"/>
        </authorList>
    </citation>
    <scope>IDENTIFICATION</scope>
</reference>
<dbReference type="AlphaFoldDB" id="A0A8C7CNH5"/>
<dbReference type="InterPro" id="IPR029071">
    <property type="entry name" value="Ubiquitin-like_domsf"/>
</dbReference>
<dbReference type="Pfam" id="PF00789">
    <property type="entry name" value="UBX"/>
    <property type="match status" value="1"/>
</dbReference>
<feature type="region of interest" description="Disordered" evidence="10">
    <location>
        <begin position="119"/>
        <end position="146"/>
    </location>
</feature>
<evidence type="ECO:0000313" key="13">
    <source>
        <dbReference type="Ensembl" id="ENSOKIP00005009223.1"/>
    </source>
</evidence>
<dbReference type="GO" id="GO:0043161">
    <property type="term" value="P:proteasome-mediated ubiquitin-dependent protein catabolic process"/>
    <property type="evidence" value="ECO:0007669"/>
    <property type="project" value="TreeGrafter"/>
</dbReference>
<evidence type="ECO:0000256" key="8">
    <source>
        <dbReference type="ARBA" id="ARBA00075811"/>
    </source>
</evidence>
<evidence type="ECO:0000256" key="1">
    <source>
        <dbReference type="ARBA" id="ARBA00004245"/>
    </source>
</evidence>
<dbReference type="InterPro" id="IPR012989">
    <property type="entry name" value="SEP_domain"/>
</dbReference>
<evidence type="ECO:0000256" key="6">
    <source>
        <dbReference type="ARBA" id="ARBA00062345"/>
    </source>
</evidence>
<dbReference type="GeneID" id="109902188"/>
<accession>A0A8C7CNH5</accession>
<comment type="function">
    <text evidence="5">May be involved in the reorganization of actin cytoskeleton mediated by RND1, RND2 and RND3. Promotes RHOA activation mediated by GNA12 and GNA13.</text>
</comment>
<protein>
    <recommendedName>
        <fullName evidence="7">UBX domain-containing protein 11</fullName>
    </recommendedName>
    <alternativeName>
        <fullName evidence="9">Socius</fullName>
    </alternativeName>
    <alternativeName>
        <fullName evidence="8">UBX domain-containing protein 5</fullName>
    </alternativeName>
</protein>
<dbReference type="InterPro" id="IPR036241">
    <property type="entry name" value="NSFL1C_SEP_dom_sf"/>
</dbReference>
<dbReference type="PROSITE" id="PS51399">
    <property type="entry name" value="SEP"/>
    <property type="match status" value="1"/>
</dbReference>
<dbReference type="RefSeq" id="XP_020353920.1">
    <property type="nucleotide sequence ID" value="XM_020498331.2"/>
</dbReference>
<dbReference type="PANTHER" id="PTHR23333">
    <property type="entry name" value="UBX DOMAIN CONTAINING PROTEIN"/>
    <property type="match status" value="1"/>
</dbReference>
<dbReference type="CDD" id="cd17077">
    <property type="entry name" value="UBX_UBXN11"/>
    <property type="match status" value="1"/>
</dbReference>
<evidence type="ECO:0000256" key="2">
    <source>
        <dbReference type="ARBA" id="ARBA00022490"/>
    </source>
</evidence>
<comment type="subunit">
    <text evidence="6">Interacts with GNA12, GNA13, RND1, RND2 and RND3.</text>
</comment>
<dbReference type="FunFam" id="3.30.420.210:FF:000003">
    <property type="entry name" value="UBX domain protein 11"/>
    <property type="match status" value="1"/>
</dbReference>
<dbReference type="PANTHER" id="PTHR23333:SF4">
    <property type="entry name" value="UBX DOMAIN-CONTAINING PROTEIN 11"/>
    <property type="match status" value="1"/>
</dbReference>
<name>A0A8C7CNH5_ONCKI</name>
<evidence type="ECO:0000259" key="12">
    <source>
        <dbReference type="PROSITE" id="PS51399"/>
    </source>
</evidence>